<dbReference type="GO" id="GO:0008448">
    <property type="term" value="F:N-acetylglucosamine-6-phosphate deacetylase activity"/>
    <property type="evidence" value="ECO:0007669"/>
    <property type="project" value="TreeGrafter"/>
</dbReference>
<dbReference type="Gene3D" id="2.30.40.10">
    <property type="entry name" value="Urease, subunit C, domain 1"/>
    <property type="match status" value="1"/>
</dbReference>
<dbReference type="OrthoDB" id="10258955at2759"/>
<dbReference type="InterPro" id="IPR011059">
    <property type="entry name" value="Metal-dep_hydrolase_composite"/>
</dbReference>
<feature type="non-terminal residue" evidence="2">
    <location>
        <position position="160"/>
    </location>
</feature>
<evidence type="ECO:0000256" key="1">
    <source>
        <dbReference type="ARBA" id="ARBA00022801"/>
    </source>
</evidence>
<organism evidence="2 3">
    <name type="scientific">Paraglomus brasilianum</name>
    <dbReference type="NCBI Taxonomy" id="144538"/>
    <lineage>
        <taxon>Eukaryota</taxon>
        <taxon>Fungi</taxon>
        <taxon>Fungi incertae sedis</taxon>
        <taxon>Mucoromycota</taxon>
        <taxon>Glomeromycotina</taxon>
        <taxon>Glomeromycetes</taxon>
        <taxon>Paraglomerales</taxon>
        <taxon>Paraglomeraceae</taxon>
        <taxon>Paraglomus</taxon>
    </lineage>
</organism>
<evidence type="ECO:0000313" key="2">
    <source>
        <dbReference type="EMBL" id="CAG8672321.1"/>
    </source>
</evidence>
<keyword evidence="1" id="KW-0378">Hydrolase</keyword>
<dbReference type="AlphaFoldDB" id="A0A9N9EFU6"/>
<keyword evidence="3" id="KW-1185">Reference proteome</keyword>
<protein>
    <submittedName>
        <fullName evidence="2">9016_t:CDS:1</fullName>
    </submittedName>
</protein>
<dbReference type="PANTHER" id="PTHR11113">
    <property type="entry name" value="N-ACETYLGLUCOSAMINE-6-PHOSPHATE DEACETYLASE"/>
    <property type="match status" value="1"/>
</dbReference>
<gene>
    <name evidence="2" type="ORF">PBRASI_LOCUS11370</name>
</gene>
<name>A0A9N9EFU6_9GLOM</name>
<proteinExistence type="predicted"/>
<reference evidence="2" key="1">
    <citation type="submission" date="2021-06" db="EMBL/GenBank/DDBJ databases">
        <authorList>
            <person name="Kallberg Y."/>
            <person name="Tangrot J."/>
            <person name="Rosling A."/>
        </authorList>
    </citation>
    <scope>NUCLEOTIDE SEQUENCE</scope>
    <source>
        <strain evidence="2">BR232B</strain>
    </source>
</reference>
<dbReference type="EMBL" id="CAJVPI010005167">
    <property type="protein sequence ID" value="CAG8672321.1"/>
    <property type="molecule type" value="Genomic_DNA"/>
</dbReference>
<evidence type="ECO:0000313" key="3">
    <source>
        <dbReference type="Proteomes" id="UP000789739"/>
    </source>
</evidence>
<sequence length="160" mass="17502">FASTLLSVYKVQTDSQRILVSPGISQSNFREGLGKCMAIMKQRPENTPRMTRHNPRAVPGTKSVLLKNGIILDGVGGVVHGDLLMKNGIIEKFGKEIDEGEADITIDVRGKFISPGIVDMHSHAGVYSWPYLRGSMDINELTDPITPFVRAIDSINPSDP</sequence>
<dbReference type="SUPFAM" id="SSF51338">
    <property type="entry name" value="Composite domain of metallo-dependent hydrolases"/>
    <property type="match status" value="1"/>
</dbReference>
<accession>A0A9N9EFU6</accession>
<dbReference type="Proteomes" id="UP000789739">
    <property type="component" value="Unassembled WGS sequence"/>
</dbReference>
<comment type="caution">
    <text evidence="2">The sequence shown here is derived from an EMBL/GenBank/DDBJ whole genome shotgun (WGS) entry which is preliminary data.</text>
</comment>
<dbReference type="GO" id="GO:0006046">
    <property type="term" value="P:N-acetylglucosamine catabolic process"/>
    <property type="evidence" value="ECO:0007669"/>
    <property type="project" value="TreeGrafter"/>
</dbReference>
<feature type="non-terminal residue" evidence="2">
    <location>
        <position position="1"/>
    </location>
</feature>
<dbReference type="PANTHER" id="PTHR11113:SF14">
    <property type="entry name" value="N-ACETYLGLUCOSAMINE-6-PHOSPHATE DEACETYLASE"/>
    <property type="match status" value="1"/>
</dbReference>